<feature type="transmembrane region" description="Helical" evidence="7">
    <location>
        <begin position="42"/>
        <end position="66"/>
    </location>
</feature>
<evidence type="ECO:0000256" key="3">
    <source>
        <dbReference type="ARBA" id="ARBA00022692"/>
    </source>
</evidence>
<dbReference type="Pfam" id="PF02683">
    <property type="entry name" value="DsbD_TM"/>
    <property type="match status" value="1"/>
</dbReference>
<dbReference type="InterPro" id="IPR003834">
    <property type="entry name" value="Cyt_c_assmbl_TM_dom"/>
</dbReference>
<reference evidence="10" key="1">
    <citation type="journal article" date="2019" name="Int. J. Syst. Evol. Microbiol.">
        <title>The Global Catalogue of Microorganisms (GCM) 10K type strain sequencing project: providing services to taxonomists for standard genome sequencing and annotation.</title>
        <authorList>
            <consortium name="The Broad Institute Genomics Platform"/>
            <consortium name="The Broad Institute Genome Sequencing Center for Infectious Disease"/>
            <person name="Wu L."/>
            <person name="Ma J."/>
        </authorList>
    </citation>
    <scope>NUCLEOTIDE SEQUENCE [LARGE SCALE GENOMIC DNA]</scope>
    <source>
        <strain evidence="10">CCUG 62981</strain>
    </source>
</reference>
<dbReference type="EMBL" id="JBHSGQ010000001">
    <property type="protein sequence ID" value="MFC4723798.1"/>
    <property type="molecule type" value="Genomic_DNA"/>
</dbReference>
<gene>
    <name evidence="9" type="ORF">ACFPB0_00700</name>
</gene>
<comment type="subcellular location">
    <subcellularLocation>
        <location evidence="1">Membrane</location>
        <topology evidence="1">Multi-pass membrane protein</topology>
    </subcellularLocation>
</comment>
<evidence type="ECO:0000313" key="10">
    <source>
        <dbReference type="Proteomes" id="UP001596024"/>
    </source>
</evidence>
<keyword evidence="4" id="KW-0201">Cytochrome c-type biogenesis</keyword>
<dbReference type="Proteomes" id="UP001596024">
    <property type="component" value="Unassembled WGS sequence"/>
</dbReference>
<evidence type="ECO:0000256" key="7">
    <source>
        <dbReference type="SAM" id="Phobius"/>
    </source>
</evidence>
<sequence>MGPESYVFGFLAGTLSILSPCILPLLPIVLGAAASKHRYGPLALAAGLTVSFTAVGLFVATIGFAIGLDGEIVRQGSGVLLAAVGLVLLVPVFSARFATAAGPASNWIESRLGGVGDNEGLAPQFAMGLVLGTVWSPCVGPTLGAASLLAAQGQSLGQVGLVMLLFGLGAALPLAIIGLASREVLMKWRTRMLAAGSMGKMLLGGFLLLIGVLVATGMDKALEAWLVELSPEWLTRLTTSL</sequence>
<keyword evidence="10" id="KW-1185">Reference proteome</keyword>
<keyword evidence="3 7" id="KW-0812">Transmembrane</keyword>
<proteinExistence type="inferred from homology"/>
<dbReference type="PANTHER" id="PTHR31272:SF9">
    <property type="entry name" value="BLL1027 PROTEIN"/>
    <property type="match status" value="1"/>
</dbReference>
<feature type="domain" description="Cytochrome C biogenesis protein transmembrane" evidence="8">
    <location>
        <begin position="9"/>
        <end position="195"/>
    </location>
</feature>
<evidence type="ECO:0000256" key="1">
    <source>
        <dbReference type="ARBA" id="ARBA00004141"/>
    </source>
</evidence>
<feature type="transmembrane region" description="Helical" evidence="7">
    <location>
        <begin position="78"/>
        <end position="104"/>
    </location>
</feature>
<feature type="transmembrane region" description="Helical" evidence="7">
    <location>
        <begin position="156"/>
        <end position="180"/>
    </location>
</feature>
<evidence type="ECO:0000256" key="4">
    <source>
        <dbReference type="ARBA" id="ARBA00022748"/>
    </source>
</evidence>
<dbReference type="RefSeq" id="WP_371394480.1">
    <property type="nucleotide sequence ID" value="NZ_CP163421.1"/>
</dbReference>
<name>A0ABV9NB17_9PROT</name>
<accession>A0ABV9NB17</accession>
<keyword evidence="6 7" id="KW-0472">Membrane</keyword>
<comment type="caution">
    <text evidence="9">The sequence shown here is derived from an EMBL/GenBank/DDBJ whole genome shotgun (WGS) entry which is preliminary data.</text>
</comment>
<comment type="similarity">
    <text evidence="2">Belongs to the DsbD family.</text>
</comment>
<evidence type="ECO:0000313" key="9">
    <source>
        <dbReference type="EMBL" id="MFC4723798.1"/>
    </source>
</evidence>
<evidence type="ECO:0000256" key="6">
    <source>
        <dbReference type="ARBA" id="ARBA00023136"/>
    </source>
</evidence>
<protein>
    <submittedName>
        <fullName evidence="9">Cytochrome c biogenesis CcdA family protein</fullName>
    </submittedName>
</protein>
<evidence type="ECO:0000259" key="8">
    <source>
        <dbReference type="Pfam" id="PF02683"/>
    </source>
</evidence>
<evidence type="ECO:0000256" key="2">
    <source>
        <dbReference type="ARBA" id="ARBA00006143"/>
    </source>
</evidence>
<feature type="transmembrane region" description="Helical" evidence="7">
    <location>
        <begin position="201"/>
        <end position="218"/>
    </location>
</feature>
<evidence type="ECO:0000256" key="5">
    <source>
        <dbReference type="ARBA" id="ARBA00022989"/>
    </source>
</evidence>
<dbReference type="InterPro" id="IPR051790">
    <property type="entry name" value="Cytochrome_c-biogenesis_DsbD"/>
</dbReference>
<dbReference type="PANTHER" id="PTHR31272">
    <property type="entry name" value="CYTOCHROME C-TYPE BIOGENESIS PROTEIN HI_1454-RELATED"/>
    <property type="match status" value="1"/>
</dbReference>
<keyword evidence="5 7" id="KW-1133">Transmembrane helix</keyword>
<feature type="transmembrane region" description="Helical" evidence="7">
    <location>
        <begin position="6"/>
        <end position="30"/>
    </location>
</feature>
<organism evidence="9 10">
    <name type="scientific">Glycocaulis abyssi</name>
    <dbReference type="NCBI Taxonomy" id="1433403"/>
    <lineage>
        <taxon>Bacteria</taxon>
        <taxon>Pseudomonadati</taxon>
        <taxon>Pseudomonadota</taxon>
        <taxon>Alphaproteobacteria</taxon>
        <taxon>Maricaulales</taxon>
        <taxon>Maricaulaceae</taxon>
        <taxon>Glycocaulis</taxon>
    </lineage>
</organism>